<organism evidence="1 2">
    <name type="scientific">Pedobacter metabolipauper</name>
    <dbReference type="NCBI Taxonomy" id="425513"/>
    <lineage>
        <taxon>Bacteria</taxon>
        <taxon>Pseudomonadati</taxon>
        <taxon>Bacteroidota</taxon>
        <taxon>Sphingobacteriia</taxon>
        <taxon>Sphingobacteriales</taxon>
        <taxon>Sphingobacteriaceae</taxon>
        <taxon>Pedobacter</taxon>
    </lineage>
</organism>
<proteinExistence type="predicted"/>
<reference evidence="1 2" key="1">
    <citation type="submission" date="2019-03" db="EMBL/GenBank/DDBJ databases">
        <title>Genomic Encyclopedia of Archaeal and Bacterial Type Strains, Phase II (KMG-II): from individual species to whole genera.</title>
        <authorList>
            <person name="Goeker M."/>
        </authorList>
    </citation>
    <scope>NUCLEOTIDE SEQUENCE [LARGE SCALE GENOMIC DNA]</scope>
    <source>
        <strain evidence="1 2">DSM 19035</strain>
    </source>
</reference>
<dbReference type="GO" id="GO:0008237">
    <property type="term" value="F:metallopeptidase activity"/>
    <property type="evidence" value="ECO:0007669"/>
    <property type="project" value="InterPro"/>
</dbReference>
<accession>A0A4R6SPU4</accession>
<protein>
    <recommendedName>
        <fullName evidence="3">Zinc-dependent peptidase</fullName>
    </recommendedName>
</protein>
<dbReference type="Proteomes" id="UP000295620">
    <property type="component" value="Unassembled WGS sequence"/>
</dbReference>
<evidence type="ECO:0000313" key="1">
    <source>
        <dbReference type="EMBL" id="TDQ06637.1"/>
    </source>
</evidence>
<evidence type="ECO:0008006" key="3">
    <source>
        <dbReference type="Google" id="ProtNLM"/>
    </source>
</evidence>
<dbReference type="EMBL" id="SNYC01000008">
    <property type="protein sequence ID" value="TDQ06637.1"/>
    <property type="molecule type" value="Genomic_DNA"/>
</dbReference>
<keyword evidence="2" id="KW-1185">Reference proteome</keyword>
<sequence>MKNLYLFSAIFLIIALACTKKDPGPEFQEEVIIEDFGEEPQAREPLDIPATEISLFKIPTSYYKKYVMLGTTLENSIPIVSGAGVSDNALQQAKVQCMVITNTLPTPVLNMLRQQRIFIVIFGNNEYPNVIPGWDPNLDATRYAGGYGPNMPGASCGLHEGDILNNSSDRYPNENIVIHEFGHAVKNFGLEKLYPTFKKQVEDIWNRAKVKGLWKNTYAITNPEEYWAEGIQSYFNLNARAPEAGDGTHNHVSTRDVFKTYDPEFYELIHSIYGGATLPPSVK</sequence>
<dbReference type="Gene3D" id="3.40.390.10">
    <property type="entry name" value="Collagenase (Catalytic Domain)"/>
    <property type="match status" value="1"/>
</dbReference>
<dbReference type="AlphaFoldDB" id="A0A4R6SPU4"/>
<dbReference type="RefSeq" id="WP_133578087.1">
    <property type="nucleotide sequence ID" value="NZ_SNYC01000008.1"/>
</dbReference>
<name>A0A4R6SPU4_9SPHI</name>
<evidence type="ECO:0000313" key="2">
    <source>
        <dbReference type="Proteomes" id="UP000295620"/>
    </source>
</evidence>
<gene>
    <name evidence="1" type="ORF">ATK78_4296</name>
</gene>
<dbReference type="SUPFAM" id="SSF55486">
    <property type="entry name" value="Metalloproteases ('zincins'), catalytic domain"/>
    <property type="match status" value="1"/>
</dbReference>
<dbReference type="OrthoDB" id="9792407at2"/>
<dbReference type="InterPro" id="IPR024079">
    <property type="entry name" value="MetalloPept_cat_dom_sf"/>
</dbReference>
<dbReference type="PROSITE" id="PS51257">
    <property type="entry name" value="PROKAR_LIPOPROTEIN"/>
    <property type="match status" value="1"/>
</dbReference>
<comment type="caution">
    <text evidence="1">The sequence shown here is derived from an EMBL/GenBank/DDBJ whole genome shotgun (WGS) entry which is preliminary data.</text>
</comment>